<evidence type="ECO:0000259" key="10">
    <source>
        <dbReference type="PROSITE" id="PS50011"/>
    </source>
</evidence>
<organism evidence="11 12">
    <name type="scientific">Hyphococcus flavus</name>
    <dbReference type="NCBI Taxonomy" id="1866326"/>
    <lineage>
        <taxon>Bacteria</taxon>
        <taxon>Pseudomonadati</taxon>
        <taxon>Pseudomonadota</taxon>
        <taxon>Alphaproteobacteria</taxon>
        <taxon>Parvularculales</taxon>
        <taxon>Parvularculaceae</taxon>
        <taxon>Hyphococcus</taxon>
    </lineage>
</organism>
<evidence type="ECO:0000256" key="2">
    <source>
        <dbReference type="ARBA" id="ARBA00009670"/>
    </source>
</evidence>
<evidence type="ECO:0000256" key="4">
    <source>
        <dbReference type="ARBA" id="ARBA00022519"/>
    </source>
</evidence>
<dbReference type="InterPro" id="IPR004147">
    <property type="entry name" value="ABC1_dom"/>
</dbReference>
<keyword evidence="12" id="KW-1185">Reference proteome</keyword>
<dbReference type="PANTHER" id="PTHR10566:SF113">
    <property type="entry name" value="PROTEIN ACTIVITY OF BC1 COMPLEX KINASE 7, CHLOROPLASTIC"/>
    <property type="match status" value="1"/>
</dbReference>
<dbReference type="InterPro" id="IPR050154">
    <property type="entry name" value="UbiB_kinase"/>
</dbReference>
<keyword evidence="5" id="KW-0831">Ubiquinone biosynthesis</keyword>
<dbReference type="EMBL" id="CP118166">
    <property type="protein sequence ID" value="WDI32915.1"/>
    <property type="molecule type" value="Genomic_DNA"/>
</dbReference>
<dbReference type="AlphaFoldDB" id="A0AAE9ZFK5"/>
<dbReference type="InterPro" id="IPR000719">
    <property type="entry name" value="Prot_kinase_dom"/>
</dbReference>
<proteinExistence type="inferred from homology"/>
<dbReference type="GO" id="GO:0004672">
    <property type="term" value="F:protein kinase activity"/>
    <property type="evidence" value="ECO:0007669"/>
    <property type="project" value="InterPro"/>
</dbReference>
<dbReference type="RefSeq" id="WP_274494869.1">
    <property type="nucleotide sequence ID" value="NZ_CP118166.1"/>
</dbReference>
<dbReference type="Gene3D" id="1.10.510.10">
    <property type="entry name" value="Transferase(Phosphotransferase) domain 1"/>
    <property type="match status" value="1"/>
</dbReference>
<evidence type="ECO:0000256" key="3">
    <source>
        <dbReference type="ARBA" id="ARBA00022475"/>
    </source>
</evidence>
<protein>
    <submittedName>
        <fullName evidence="11">2-polyprenylphenol 6-hydroxylase</fullName>
    </submittedName>
</protein>
<evidence type="ECO:0000256" key="6">
    <source>
        <dbReference type="ARBA" id="ARBA00022692"/>
    </source>
</evidence>
<evidence type="ECO:0000256" key="9">
    <source>
        <dbReference type="SAM" id="Phobius"/>
    </source>
</evidence>
<evidence type="ECO:0000256" key="8">
    <source>
        <dbReference type="ARBA" id="ARBA00023136"/>
    </source>
</evidence>
<keyword evidence="6 9" id="KW-0812">Transmembrane</keyword>
<name>A0AAE9ZFK5_9PROT</name>
<keyword evidence="8 9" id="KW-0472">Membrane</keyword>
<comment type="similarity">
    <text evidence="2">Belongs to the protein kinase superfamily. ADCK protein kinase family.</text>
</comment>
<dbReference type="SUPFAM" id="SSF56112">
    <property type="entry name" value="Protein kinase-like (PK-like)"/>
    <property type="match status" value="1"/>
</dbReference>
<dbReference type="PANTHER" id="PTHR10566">
    <property type="entry name" value="CHAPERONE-ACTIVITY OF BC1 COMPLEX CABC1 -RELATED"/>
    <property type="match status" value="1"/>
</dbReference>
<evidence type="ECO:0000256" key="7">
    <source>
        <dbReference type="ARBA" id="ARBA00022989"/>
    </source>
</evidence>
<dbReference type="KEGG" id="hfl:PUV54_06850"/>
<evidence type="ECO:0000256" key="5">
    <source>
        <dbReference type="ARBA" id="ARBA00022688"/>
    </source>
</evidence>
<dbReference type="GO" id="GO:0006744">
    <property type="term" value="P:ubiquinone biosynthetic process"/>
    <property type="evidence" value="ECO:0007669"/>
    <property type="project" value="UniProtKB-KW"/>
</dbReference>
<dbReference type="NCBIfam" id="TIGR01982">
    <property type="entry name" value="UbiB"/>
    <property type="match status" value="1"/>
</dbReference>
<dbReference type="Proteomes" id="UP001214043">
    <property type="component" value="Chromosome"/>
</dbReference>
<keyword evidence="7 9" id="KW-1133">Transmembrane helix</keyword>
<gene>
    <name evidence="11" type="primary">ubiB</name>
    <name evidence="11" type="ORF">PUV54_06850</name>
</gene>
<dbReference type="PROSITE" id="PS50011">
    <property type="entry name" value="PROTEIN_KINASE_DOM"/>
    <property type="match status" value="1"/>
</dbReference>
<dbReference type="InterPro" id="IPR011009">
    <property type="entry name" value="Kinase-like_dom_sf"/>
</dbReference>
<dbReference type="InterPro" id="IPR010232">
    <property type="entry name" value="UbiB"/>
</dbReference>
<evidence type="ECO:0000313" key="11">
    <source>
        <dbReference type="EMBL" id="WDI32915.1"/>
    </source>
</evidence>
<evidence type="ECO:0000256" key="1">
    <source>
        <dbReference type="ARBA" id="ARBA00005020"/>
    </source>
</evidence>
<keyword evidence="3" id="KW-1003">Cell membrane</keyword>
<comment type="pathway">
    <text evidence="1">Cofactor biosynthesis; ubiquinone biosynthesis [regulation].</text>
</comment>
<evidence type="ECO:0000313" key="12">
    <source>
        <dbReference type="Proteomes" id="UP001214043"/>
    </source>
</evidence>
<keyword evidence="4" id="KW-0997">Cell inner membrane</keyword>
<dbReference type="GO" id="GO:0005524">
    <property type="term" value="F:ATP binding"/>
    <property type="evidence" value="ECO:0007669"/>
    <property type="project" value="InterPro"/>
</dbReference>
<dbReference type="Gene3D" id="3.30.200.20">
    <property type="entry name" value="Phosphorylase Kinase, domain 1"/>
    <property type="match status" value="1"/>
</dbReference>
<accession>A0AAE9ZFK5</accession>
<feature type="transmembrane region" description="Helical" evidence="9">
    <location>
        <begin position="491"/>
        <end position="509"/>
    </location>
</feature>
<feature type="domain" description="Protein kinase" evidence="10">
    <location>
        <begin position="124"/>
        <end position="510"/>
    </location>
</feature>
<reference evidence="11" key="1">
    <citation type="submission" date="2023-02" db="EMBL/GenBank/DDBJ databases">
        <title>Genome sequence of Hyphococcus flavus.</title>
        <authorList>
            <person name="Rong J.-C."/>
            <person name="Zhao Q."/>
            <person name="Yi M."/>
            <person name="Wu J.-Y."/>
        </authorList>
    </citation>
    <scope>NUCLEOTIDE SEQUENCE</scope>
    <source>
        <strain evidence="11">MCCC 1K03223</strain>
    </source>
</reference>
<dbReference type="Pfam" id="PF03109">
    <property type="entry name" value="ABC1"/>
    <property type="match status" value="1"/>
</dbReference>
<sequence>MISALADYARLLRAGWTLIRHDALIPREYAHMAPGPVRAFGAVTRIFPKGRDKRPGERLAASFEQLGPAYVKLGQFMATRPDIIGFDLAGDLGRLQDKMPPFSETQARQEIQNAFGKSAGELFKTFSAPIAAASIAQAHKAELQDGRAVAVKILRPRIEQKASQEFRAFARAARHVESLSATGRRMEPVKFIETLKEAAAIELDLRMEAGAASELAENLRDEQGVRVPEVIWPLTARRVLTVEWIDGTPLGDLEALDKRGIDRKALAQLVIRVFLKQALHTGFFHADMHQGNLIVDNDGRLALVDFGIMGRLDEKTRHVFAEIIYGFITRNYSRTAEVHFDAGYVGPGHSLDAFAQALRAVGEPLQGRNAAQVDMSRVLQQLFDVTALFDMHLRPELVLLQRTMVTVEGVARLLDPEIDMWAAATPVVKDHVNNAIGVKAQAEKLKAATVKAIEVAPKLPEYVDAIGKAAQKINENGLNAPAAKTGGNARLAVWVLGLAALTLAALIATR</sequence>